<gene>
    <name evidence="9" type="ORF">Bpfe_018352</name>
</gene>
<dbReference type="EMBL" id="JASAOG010000096">
    <property type="protein sequence ID" value="KAK0052269.1"/>
    <property type="molecule type" value="Genomic_DNA"/>
</dbReference>
<keyword evidence="8" id="KW-0539">Nucleus</keyword>
<evidence type="ECO:0000313" key="10">
    <source>
        <dbReference type="Proteomes" id="UP001233172"/>
    </source>
</evidence>
<evidence type="ECO:0000256" key="6">
    <source>
        <dbReference type="ARBA" id="ARBA00022603"/>
    </source>
</evidence>
<accession>A0AAD8BEA6</accession>
<organism evidence="9 10">
    <name type="scientific">Biomphalaria pfeifferi</name>
    <name type="common">Bloodfluke planorb</name>
    <name type="synonym">Freshwater snail</name>
    <dbReference type="NCBI Taxonomy" id="112525"/>
    <lineage>
        <taxon>Eukaryota</taxon>
        <taxon>Metazoa</taxon>
        <taxon>Spiralia</taxon>
        <taxon>Lophotrochozoa</taxon>
        <taxon>Mollusca</taxon>
        <taxon>Gastropoda</taxon>
        <taxon>Heterobranchia</taxon>
        <taxon>Euthyneura</taxon>
        <taxon>Panpulmonata</taxon>
        <taxon>Hygrophila</taxon>
        <taxon>Lymnaeoidea</taxon>
        <taxon>Planorbidae</taxon>
        <taxon>Biomphalaria</taxon>
    </lineage>
</organism>
<protein>
    <recommendedName>
        <fullName evidence="4">Calmodulin-lysine N-methyltransferase</fullName>
        <ecNumber evidence="3">2.1.1.60</ecNumber>
    </recommendedName>
</protein>
<reference evidence="9" key="2">
    <citation type="submission" date="2023-04" db="EMBL/GenBank/DDBJ databases">
        <authorList>
            <person name="Bu L."/>
            <person name="Lu L."/>
            <person name="Laidemitt M.R."/>
            <person name="Zhang S.M."/>
            <person name="Mutuku M."/>
            <person name="Mkoji G."/>
            <person name="Steinauer M."/>
            <person name="Loker E.S."/>
        </authorList>
    </citation>
    <scope>NUCLEOTIDE SEQUENCE</scope>
    <source>
        <strain evidence="9">KasaAsao</strain>
        <tissue evidence="9">Whole Snail</tissue>
    </source>
</reference>
<proteinExistence type="predicted"/>
<dbReference type="Proteomes" id="UP001233172">
    <property type="component" value="Unassembled WGS sequence"/>
</dbReference>
<comment type="caution">
    <text evidence="9">The sequence shown here is derived from an EMBL/GenBank/DDBJ whole genome shotgun (WGS) entry which is preliminary data.</text>
</comment>
<dbReference type="GO" id="GO:0032259">
    <property type="term" value="P:methylation"/>
    <property type="evidence" value="ECO:0007669"/>
    <property type="project" value="UniProtKB-KW"/>
</dbReference>
<dbReference type="SUPFAM" id="SSF53335">
    <property type="entry name" value="S-adenosyl-L-methionine-dependent methyltransferases"/>
    <property type="match status" value="1"/>
</dbReference>
<sequence length="315" mass="35911">MMNYESIKSVLGLSDRSKIAKKRWLILAKVLKGSSCEETADITVSIRRFHSFGLLSQQSLKNDIWDTDKDSTWYLYTCQDIPGFSMHIRHLSGGITAERLNGFNNTGNVCVWPSEEVMTYYCMQHVQDFKGLRICELGGGMTCLAGVALGVYSEAAHVELSDGNEESIKNLQSIISNNTFDNTTISTRLLRWGSEKVEIELQSSFDIVICADCLFFDEGREDLVQMFFDLLKPGGEALIFAPSRNKTFHQFAEMAQELFEVKIDQNYDSRVLDLHFKMLKEMPEIYNESLHFPMMMRLSKQHTASSSREVTPESR</sequence>
<keyword evidence="6" id="KW-0489">Methyltransferase</keyword>
<reference evidence="9" key="1">
    <citation type="journal article" date="2023" name="PLoS Negl. Trop. Dis.">
        <title>A genome sequence for Biomphalaria pfeifferi, the major vector snail for the human-infecting parasite Schistosoma mansoni.</title>
        <authorList>
            <person name="Bu L."/>
            <person name="Lu L."/>
            <person name="Laidemitt M.R."/>
            <person name="Zhang S.M."/>
            <person name="Mutuku M."/>
            <person name="Mkoji G."/>
            <person name="Steinauer M."/>
            <person name="Loker E.S."/>
        </authorList>
    </citation>
    <scope>NUCLEOTIDE SEQUENCE</scope>
    <source>
        <strain evidence="9">KasaAsao</strain>
    </source>
</reference>
<dbReference type="InterPro" id="IPR029063">
    <property type="entry name" value="SAM-dependent_MTases_sf"/>
</dbReference>
<evidence type="ECO:0000256" key="3">
    <source>
        <dbReference type="ARBA" id="ARBA00011914"/>
    </source>
</evidence>
<comment type="subcellular location">
    <subcellularLocation>
        <location evidence="2">Cytoplasm</location>
    </subcellularLocation>
    <subcellularLocation>
        <location evidence="1">Nucleus</location>
    </subcellularLocation>
</comment>
<evidence type="ECO:0000256" key="2">
    <source>
        <dbReference type="ARBA" id="ARBA00004496"/>
    </source>
</evidence>
<evidence type="ECO:0000256" key="4">
    <source>
        <dbReference type="ARBA" id="ARBA00020594"/>
    </source>
</evidence>
<evidence type="ECO:0000256" key="5">
    <source>
        <dbReference type="ARBA" id="ARBA00022490"/>
    </source>
</evidence>
<dbReference type="Pfam" id="PF10294">
    <property type="entry name" value="Methyltransf_16"/>
    <property type="match status" value="1"/>
</dbReference>
<dbReference type="EC" id="2.1.1.60" evidence="3"/>
<dbReference type="AlphaFoldDB" id="A0AAD8BEA6"/>
<evidence type="ECO:0000313" key="9">
    <source>
        <dbReference type="EMBL" id="KAK0052269.1"/>
    </source>
</evidence>
<name>A0AAD8BEA6_BIOPF</name>
<keyword evidence="5" id="KW-0963">Cytoplasm</keyword>
<evidence type="ECO:0000256" key="1">
    <source>
        <dbReference type="ARBA" id="ARBA00004123"/>
    </source>
</evidence>
<evidence type="ECO:0000256" key="7">
    <source>
        <dbReference type="ARBA" id="ARBA00022679"/>
    </source>
</evidence>
<dbReference type="PANTHER" id="PTHR13539">
    <property type="entry name" value="CALMODULIN-LYSINE N-METHYLTRANSFERASE"/>
    <property type="match status" value="1"/>
</dbReference>
<dbReference type="Gene3D" id="3.40.50.150">
    <property type="entry name" value="Vaccinia Virus protein VP39"/>
    <property type="match status" value="1"/>
</dbReference>
<dbReference type="GO" id="GO:0018025">
    <property type="term" value="F:calmodulin-lysine N-methyltransferase activity"/>
    <property type="evidence" value="ECO:0007669"/>
    <property type="project" value="UniProtKB-EC"/>
</dbReference>
<dbReference type="GO" id="GO:0005634">
    <property type="term" value="C:nucleus"/>
    <property type="evidence" value="ECO:0007669"/>
    <property type="project" value="UniProtKB-SubCell"/>
</dbReference>
<dbReference type="CDD" id="cd02440">
    <property type="entry name" value="AdoMet_MTases"/>
    <property type="match status" value="1"/>
</dbReference>
<dbReference type="InterPro" id="IPR019410">
    <property type="entry name" value="Methyltransf_16"/>
</dbReference>
<dbReference type="InterPro" id="IPR025800">
    <property type="entry name" value="CaM-Lys-N-MeTrfase"/>
</dbReference>
<keyword evidence="7" id="KW-0808">Transferase</keyword>
<keyword evidence="10" id="KW-1185">Reference proteome</keyword>
<dbReference type="PANTHER" id="PTHR13539:SF3">
    <property type="entry name" value="CALMODULIN-LYSINE N-METHYLTRANSFERASE"/>
    <property type="match status" value="1"/>
</dbReference>
<dbReference type="GO" id="GO:0005737">
    <property type="term" value="C:cytoplasm"/>
    <property type="evidence" value="ECO:0007669"/>
    <property type="project" value="UniProtKB-SubCell"/>
</dbReference>
<evidence type="ECO:0000256" key="8">
    <source>
        <dbReference type="ARBA" id="ARBA00023242"/>
    </source>
</evidence>